<accession>A0AAV8PZN6</accession>
<dbReference type="AlphaFoldDB" id="A0AAV8PZN6"/>
<evidence type="ECO:0000313" key="2">
    <source>
        <dbReference type="Proteomes" id="UP001222027"/>
    </source>
</evidence>
<evidence type="ECO:0000313" key="1">
    <source>
        <dbReference type="EMBL" id="KAJ8461017.1"/>
    </source>
</evidence>
<protein>
    <submittedName>
        <fullName evidence="1">Uncharacterized protein</fullName>
    </submittedName>
</protein>
<organism evidence="1 2">
    <name type="scientific">Ensete ventricosum</name>
    <name type="common">Abyssinian banana</name>
    <name type="synonym">Musa ensete</name>
    <dbReference type="NCBI Taxonomy" id="4639"/>
    <lineage>
        <taxon>Eukaryota</taxon>
        <taxon>Viridiplantae</taxon>
        <taxon>Streptophyta</taxon>
        <taxon>Embryophyta</taxon>
        <taxon>Tracheophyta</taxon>
        <taxon>Spermatophyta</taxon>
        <taxon>Magnoliopsida</taxon>
        <taxon>Liliopsida</taxon>
        <taxon>Zingiberales</taxon>
        <taxon>Musaceae</taxon>
        <taxon>Ensete</taxon>
    </lineage>
</organism>
<dbReference type="EMBL" id="JAQQAF010000009">
    <property type="protein sequence ID" value="KAJ8461017.1"/>
    <property type="molecule type" value="Genomic_DNA"/>
</dbReference>
<gene>
    <name evidence="1" type="ORF">OPV22_033943</name>
</gene>
<proteinExistence type="predicted"/>
<dbReference type="Proteomes" id="UP001222027">
    <property type="component" value="Unassembled WGS sequence"/>
</dbReference>
<name>A0AAV8PZN6_ENSVE</name>
<keyword evidence="2" id="KW-1185">Reference proteome</keyword>
<comment type="caution">
    <text evidence="1">The sequence shown here is derived from an EMBL/GenBank/DDBJ whole genome shotgun (WGS) entry which is preliminary data.</text>
</comment>
<sequence>MFRCRQEAVRRKSPQMMHDERDGCYLVAGARTGFREASPLPKTKNCVRRPDTSGNLASISMTLNSVVLYLKTYCTIIQRKKTPVVVIQTKVHSKSDCFCLITIMRWSPATYMMAEGTAETCWATWKAALWEERESKNLLRRTRR</sequence>
<reference evidence="1 2" key="1">
    <citation type="submission" date="2022-12" db="EMBL/GenBank/DDBJ databases">
        <title>Chromosome-scale assembly of the Ensete ventricosum genome.</title>
        <authorList>
            <person name="Dussert Y."/>
            <person name="Stocks J."/>
            <person name="Wendawek A."/>
            <person name="Woldeyes F."/>
            <person name="Nichols R.A."/>
            <person name="Borrell J.S."/>
        </authorList>
    </citation>
    <scope>NUCLEOTIDE SEQUENCE [LARGE SCALE GENOMIC DNA]</scope>
    <source>
        <strain evidence="2">cv. Maze</strain>
        <tissue evidence="1">Seeds</tissue>
    </source>
</reference>